<keyword evidence="3" id="KW-1185">Reference proteome</keyword>
<evidence type="ECO:0000313" key="3">
    <source>
        <dbReference type="Proteomes" id="UP000235659"/>
    </source>
</evidence>
<dbReference type="EMBL" id="CADIJZ010000004">
    <property type="protein sequence ID" value="CAB3654686.1"/>
    <property type="molecule type" value="Genomic_DNA"/>
</dbReference>
<gene>
    <name evidence="2" type="ORF">C0Z16_20615</name>
    <name evidence="1" type="ORF">LMG27174_01341</name>
</gene>
<name>A0A2N7WI74_9BURK</name>
<dbReference type="AlphaFoldDB" id="A0A2N7WI74"/>
<sequence>MKVFLLSDLVAQELASMQIDGKWLSFAHFTESARLWTSRHAPEITLSESFLQETEREVLQIATRLCDEEESTRDYSQSQSLFDDCLTANYAHRLGMQALSATLAACREKITHGVACGASDGLKRTQQVASCANACAPSLVCHPALCRLVRKITDVRDAD</sequence>
<dbReference type="Proteomes" id="UP000235659">
    <property type="component" value="Unassembled WGS sequence"/>
</dbReference>
<evidence type="ECO:0000313" key="2">
    <source>
        <dbReference type="EMBL" id="PMS29166.1"/>
    </source>
</evidence>
<proteinExistence type="predicted"/>
<protein>
    <submittedName>
        <fullName evidence="1">Uncharacterized protein</fullName>
    </submittedName>
</protein>
<dbReference type="Proteomes" id="UP000494205">
    <property type="component" value="Unassembled WGS sequence"/>
</dbReference>
<dbReference type="EMBL" id="PNXY01000014">
    <property type="protein sequence ID" value="PMS29166.1"/>
    <property type="molecule type" value="Genomic_DNA"/>
</dbReference>
<evidence type="ECO:0000313" key="1">
    <source>
        <dbReference type="EMBL" id="CAB3654686.1"/>
    </source>
</evidence>
<organism evidence="1 4">
    <name type="scientific">Paraburkholderia rhynchosiae</name>
    <dbReference type="NCBI Taxonomy" id="487049"/>
    <lineage>
        <taxon>Bacteria</taxon>
        <taxon>Pseudomonadati</taxon>
        <taxon>Pseudomonadota</taxon>
        <taxon>Betaproteobacteria</taxon>
        <taxon>Burkholderiales</taxon>
        <taxon>Burkholderiaceae</taxon>
        <taxon>Paraburkholderia</taxon>
    </lineage>
</organism>
<reference evidence="1 4" key="2">
    <citation type="submission" date="2020-04" db="EMBL/GenBank/DDBJ databases">
        <authorList>
            <person name="De Canck E."/>
        </authorList>
    </citation>
    <scope>NUCLEOTIDE SEQUENCE [LARGE SCALE GENOMIC DNA]</scope>
    <source>
        <strain evidence="1 4">LMG 27174</strain>
    </source>
</reference>
<reference evidence="2 3" key="1">
    <citation type="submission" date="2018-01" db="EMBL/GenBank/DDBJ databases">
        <title>Whole genome analyses suggest that Burkholderia sensu lato contains two further novel genera in the rhizoxinica-symbiotica group Mycetohabitans gen. nov., and Trinickia gen. nov.: implications for the evolution of diazotrophy and nodulation in the Burkholderiaceae.</title>
        <authorList>
            <person name="Estrada-de los Santos P."/>
            <person name="Palmer M."/>
            <person name="Chavez-Ramirez B."/>
            <person name="Beukes C."/>
            <person name="Steenkamp E.T."/>
            <person name="Hirsch A.M."/>
            <person name="Manyaka P."/>
            <person name="Maluk M."/>
            <person name="Lafos M."/>
            <person name="Crook M."/>
            <person name="Gross E."/>
            <person name="Simon M.F."/>
            <person name="Bueno dos Reis Junior F."/>
            <person name="Poole P.S."/>
            <person name="Venter S.N."/>
            <person name="James E.K."/>
        </authorList>
    </citation>
    <scope>NUCLEOTIDE SEQUENCE [LARGE SCALE GENOMIC DNA]</scope>
    <source>
        <strain evidence="2 3">WSM 3937</strain>
    </source>
</reference>
<accession>A0A2N7WI74</accession>
<evidence type="ECO:0000313" key="4">
    <source>
        <dbReference type="Proteomes" id="UP000494205"/>
    </source>
</evidence>